<keyword evidence="1" id="KW-1133">Transmembrane helix</keyword>
<dbReference type="Proteomes" id="UP000807309">
    <property type="component" value="Unassembled WGS sequence"/>
</dbReference>
<dbReference type="InterPro" id="IPR018649">
    <property type="entry name" value="SHOCT"/>
</dbReference>
<feature type="domain" description="SHOCT" evidence="2">
    <location>
        <begin position="57"/>
        <end position="82"/>
    </location>
</feature>
<dbReference type="Pfam" id="PF09851">
    <property type="entry name" value="SHOCT"/>
    <property type="match status" value="1"/>
</dbReference>
<keyword evidence="4" id="KW-1185">Reference proteome</keyword>
<sequence length="99" mass="10554">MMFWHGGEGMSGWGYALMTVGMVLFWVLVIAGVILTVQYLAQPSAPVGGAPIVRPSAEQVLAERFARGEIDADEYHHRLATLRGDVGSGPGTNSRPGDV</sequence>
<evidence type="ECO:0000313" key="4">
    <source>
        <dbReference type="Proteomes" id="UP000807309"/>
    </source>
</evidence>
<organism evidence="3 4">
    <name type="scientific">Nocardia abscessus</name>
    <dbReference type="NCBI Taxonomy" id="120957"/>
    <lineage>
        <taxon>Bacteria</taxon>
        <taxon>Bacillati</taxon>
        <taxon>Actinomycetota</taxon>
        <taxon>Actinomycetes</taxon>
        <taxon>Mycobacteriales</taxon>
        <taxon>Nocardiaceae</taxon>
        <taxon>Nocardia</taxon>
    </lineage>
</organism>
<feature type="transmembrane region" description="Helical" evidence="1">
    <location>
        <begin position="12"/>
        <end position="35"/>
    </location>
</feature>
<keyword evidence="1" id="KW-0472">Membrane</keyword>
<reference evidence="3 4" key="1">
    <citation type="submission" date="2020-10" db="EMBL/GenBank/DDBJ databases">
        <title>Identification of Nocardia species via Next-generation sequencing and recognition of intraspecies genetic diversity.</title>
        <authorList>
            <person name="Li P."/>
            <person name="Li P."/>
            <person name="Lu B."/>
        </authorList>
    </citation>
    <scope>NUCLEOTIDE SEQUENCE [LARGE SCALE GENOMIC DNA]</scope>
    <source>
        <strain evidence="3 4">N-11</strain>
    </source>
</reference>
<accession>A0ABS0CE93</accession>
<gene>
    <name evidence="3" type="ORF">IU470_26600</name>
</gene>
<dbReference type="RefSeq" id="WP_195035543.1">
    <property type="nucleotide sequence ID" value="NZ_JADLRE010000024.1"/>
</dbReference>
<keyword evidence="1" id="KW-0812">Transmembrane</keyword>
<name>A0ABS0CE93_9NOCA</name>
<evidence type="ECO:0000256" key="1">
    <source>
        <dbReference type="SAM" id="Phobius"/>
    </source>
</evidence>
<evidence type="ECO:0000259" key="2">
    <source>
        <dbReference type="Pfam" id="PF09851"/>
    </source>
</evidence>
<protein>
    <submittedName>
        <fullName evidence="3">SHOCT domain-containing protein</fullName>
    </submittedName>
</protein>
<proteinExistence type="predicted"/>
<evidence type="ECO:0000313" key="3">
    <source>
        <dbReference type="EMBL" id="MBF6228664.1"/>
    </source>
</evidence>
<dbReference type="EMBL" id="JADLRE010000024">
    <property type="protein sequence ID" value="MBF6228664.1"/>
    <property type="molecule type" value="Genomic_DNA"/>
</dbReference>
<comment type="caution">
    <text evidence="3">The sequence shown here is derived from an EMBL/GenBank/DDBJ whole genome shotgun (WGS) entry which is preliminary data.</text>
</comment>